<dbReference type="EMBL" id="FOSV01000016">
    <property type="protein sequence ID" value="SFL48254.1"/>
    <property type="molecule type" value="Genomic_DNA"/>
</dbReference>
<feature type="region of interest" description="Disordered" evidence="1">
    <location>
        <begin position="163"/>
        <end position="183"/>
    </location>
</feature>
<evidence type="ECO:0000313" key="3">
    <source>
        <dbReference type="EMBL" id="SFL48254.1"/>
    </source>
</evidence>
<dbReference type="InterPro" id="IPR006119">
    <property type="entry name" value="Resolv_N"/>
</dbReference>
<evidence type="ECO:0000259" key="2">
    <source>
        <dbReference type="SMART" id="SM00857"/>
    </source>
</evidence>
<keyword evidence="4" id="KW-1185">Reference proteome</keyword>
<dbReference type="SUPFAM" id="SSF53041">
    <property type="entry name" value="Resolvase-like"/>
    <property type="match status" value="1"/>
</dbReference>
<protein>
    <submittedName>
        <fullName evidence="3">Site-specific DNA recombinase</fullName>
    </submittedName>
</protein>
<reference evidence="4" key="1">
    <citation type="submission" date="2016-10" db="EMBL/GenBank/DDBJ databases">
        <authorList>
            <person name="Varghese N."/>
            <person name="Submissions S."/>
        </authorList>
    </citation>
    <scope>NUCLEOTIDE SEQUENCE [LARGE SCALE GENOMIC DNA]</scope>
    <source>
        <strain evidence="4">CGMCC 1.6474</strain>
    </source>
</reference>
<dbReference type="AlphaFoldDB" id="A0A1I4I1Y4"/>
<feature type="domain" description="Resolvase/invertase-type recombinase catalytic" evidence="2">
    <location>
        <begin position="6"/>
        <end position="141"/>
    </location>
</feature>
<gene>
    <name evidence="3" type="ORF">SAMN04488125_11615</name>
</gene>
<evidence type="ECO:0000256" key="1">
    <source>
        <dbReference type="SAM" id="MobiDB-lite"/>
    </source>
</evidence>
<sequence>MSSNLFVSYLRPVPSAQGSSAAETQRAVIARHLGRHGRLVAEIVDRNLGDEGRPDLSAALALCRRHGATLLMAELGAWGDDPAFLRDLGHRLRRSSLRFAALDRPEASELTLGIMAAVAEAEERLGVVRTAETMARRRDFYARFTAERRRKAAAESGGPLALGYGRPLSESRGPGTARSRERAEHVAPILTEIRAAGAETLEQVANALNALGIPAARGNRWYPMQVTRIEKRLAAVD</sequence>
<dbReference type="GO" id="GO:0000150">
    <property type="term" value="F:DNA strand exchange activity"/>
    <property type="evidence" value="ECO:0007669"/>
    <property type="project" value="InterPro"/>
</dbReference>
<organism evidence="3 4">
    <name type="scientific">Methylorubrum salsuginis</name>
    <dbReference type="NCBI Taxonomy" id="414703"/>
    <lineage>
        <taxon>Bacteria</taxon>
        <taxon>Pseudomonadati</taxon>
        <taxon>Pseudomonadota</taxon>
        <taxon>Alphaproteobacteria</taxon>
        <taxon>Hyphomicrobiales</taxon>
        <taxon>Methylobacteriaceae</taxon>
        <taxon>Methylorubrum</taxon>
    </lineage>
</organism>
<dbReference type="Pfam" id="PF00239">
    <property type="entry name" value="Resolvase"/>
    <property type="match status" value="1"/>
</dbReference>
<dbReference type="SMART" id="SM00857">
    <property type="entry name" value="Resolvase"/>
    <property type="match status" value="1"/>
</dbReference>
<proteinExistence type="predicted"/>
<evidence type="ECO:0000313" key="4">
    <source>
        <dbReference type="Proteomes" id="UP000198804"/>
    </source>
</evidence>
<accession>A0A1I4I1Y4</accession>
<dbReference type="GO" id="GO:0003677">
    <property type="term" value="F:DNA binding"/>
    <property type="evidence" value="ECO:0007669"/>
    <property type="project" value="InterPro"/>
</dbReference>
<dbReference type="OrthoDB" id="2290206at2"/>
<name>A0A1I4I1Y4_9HYPH</name>
<dbReference type="Gene3D" id="3.40.50.1390">
    <property type="entry name" value="Resolvase, N-terminal catalytic domain"/>
    <property type="match status" value="1"/>
</dbReference>
<dbReference type="InterPro" id="IPR036162">
    <property type="entry name" value="Resolvase-like_N_sf"/>
</dbReference>
<dbReference type="Proteomes" id="UP000198804">
    <property type="component" value="Unassembled WGS sequence"/>
</dbReference>
<dbReference type="RefSeq" id="WP_091949222.1">
    <property type="nucleotide sequence ID" value="NZ_FOSV01000016.1"/>
</dbReference>